<name>A0A4W5KX86_9TELE</name>
<dbReference type="GeneTree" id="ENSGT00390000001718"/>
<dbReference type="AlphaFoldDB" id="A0A4W5KX86"/>
<evidence type="ECO:0000313" key="5">
    <source>
        <dbReference type="Ensembl" id="ENSHHUP00000021382.1"/>
    </source>
</evidence>
<dbReference type="InterPro" id="IPR000447">
    <property type="entry name" value="G3P_DH_FAD-dep"/>
</dbReference>
<keyword evidence="3" id="KW-0274">FAD</keyword>
<evidence type="ECO:0000256" key="2">
    <source>
        <dbReference type="ARBA" id="ARBA00022630"/>
    </source>
</evidence>
<dbReference type="SUPFAM" id="SSF51905">
    <property type="entry name" value="FAD/NAD(P)-binding domain"/>
    <property type="match status" value="1"/>
</dbReference>
<evidence type="ECO:0000256" key="4">
    <source>
        <dbReference type="ARBA" id="ARBA00023002"/>
    </source>
</evidence>
<protein>
    <recommendedName>
        <fullName evidence="1">glycerol-3-phosphate dehydrogenase</fullName>
        <ecNumber evidence="1">1.1.5.3</ecNumber>
    </recommendedName>
</protein>
<keyword evidence="6" id="KW-1185">Reference proteome</keyword>
<dbReference type="PANTHER" id="PTHR11985:SF15">
    <property type="entry name" value="GLYCEROL-3-PHOSPHATE DEHYDROGENASE, MITOCHONDRIAL"/>
    <property type="match status" value="1"/>
</dbReference>
<dbReference type="GO" id="GO:0006072">
    <property type="term" value="P:glycerol-3-phosphate metabolic process"/>
    <property type="evidence" value="ECO:0007669"/>
    <property type="project" value="InterPro"/>
</dbReference>
<dbReference type="Ensembl" id="ENSHHUT00000022185.1">
    <property type="protein sequence ID" value="ENSHHUP00000021382.1"/>
    <property type="gene ID" value="ENSHHUG00000013384.1"/>
</dbReference>
<keyword evidence="4" id="KW-0560">Oxidoreductase</keyword>
<reference evidence="5" key="3">
    <citation type="submission" date="2025-09" db="UniProtKB">
        <authorList>
            <consortium name="Ensembl"/>
        </authorList>
    </citation>
    <scope>IDENTIFICATION</scope>
</reference>
<accession>A0A4W5KX86</accession>
<dbReference type="Proteomes" id="UP000314982">
    <property type="component" value="Unassembled WGS sequence"/>
</dbReference>
<dbReference type="InterPro" id="IPR036188">
    <property type="entry name" value="FAD/NAD-bd_sf"/>
</dbReference>
<evidence type="ECO:0000313" key="6">
    <source>
        <dbReference type="Proteomes" id="UP000314982"/>
    </source>
</evidence>
<dbReference type="PANTHER" id="PTHR11985">
    <property type="entry name" value="GLYCEROL-3-PHOSPHATE DEHYDROGENASE"/>
    <property type="match status" value="1"/>
</dbReference>
<sequence>LPGSPGCQELYLRSQLTPWLSRRYHQLNIENQTSINGVPEGLERDSYHRDRGGSCSSGTITTVGIQKDTDLKTALVERNDFSSGTSSRSTKLIHGGVRYLQKAIMKLDYEQVNGLFFRCCLTVGSLCDHIALFSHIVDIYHRKE</sequence>
<dbReference type="EC" id="1.1.5.3" evidence="1"/>
<organism evidence="5 6">
    <name type="scientific">Hucho hucho</name>
    <name type="common">huchen</name>
    <dbReference type="NCBI Taxonomy" id="62062"/>
    <lineage>
        <taxon>Eukaryota</taxon>
        <taxon>Metazoa</taxon>
        <taxon>Chordata</taxon>
        <taxon>Craniata</taxon>
        <taxon>Vertebrata</taxon>
        <taxon>Euteleostomi</taxon>
        <taxon>Actinopterygii</taxon>
        <taxon>Neopterygii</taxon>
        <taxon>Teleostei</taxon>
        <taxon>Protacanthopterygii</taxon>
        <taxon>Salmoniformes</taxon>
        <taxon>Salmonidae</taxon>
        <taxon>Salmoninae</taxon>
        <taxon>Hucho</taxon>
    </lineage>
</organism>
<evidence type="ECO:0000256" key="3">
    <source>
        <dbReference type="ARBA" id="ARBA00022827"/>
    </source>
</evidence>
<keyword evidence="2" id="KW-0285">Flavoprotein</keyword>
<reference evidence="6" key="1">
    <citation type="submission" date="2018-06" db="EMBL/GenBank/DDBJ databases">
        <title>Genome assembly of Danube salmon.</title>
        <authorList>
            <person name="Macqueen D.J."/>
            <person name="Gundappa M.K."/>
        </authorList>
    </citation>
    <scope>NUCLEOTIDE SEQUENCE [LARGE SCALE GENOMIC DNA]</scope>
</reference>
<evidence type="ECO:0000256" key="1">
    <source>
        <dbReference type="ARBA" id="ARBA00013029"/>
    </source>
</evidence>
<proteinExistence type="predicted"/>
<dbReference type="GO" id="GO:0004368">
    <property type="term" value="F:glycerol-3-phosphate dehydrogenase (quinone) activity"/>
    <property type="evidence" value="ECO:0007669"/>
    <property type="project" value="UniProtKB-EC"/>
</dbReference>
<dbReference type="Gene3D" id="3.50.50.60">
    <property type="entry name" value="FAD/NAD(P)-binding domain"/>
    <property type="match status" value="1"/>
</dbReference>
<reference evidence="5" key="2">
    <citation type="submission" date="2025-08" db="UniProtKB">
        <authorList>
            <consortium name="Ensembl"/>
        </authorList>
    </citation>
    <scope>IDENTIFICATION</scope>
</reference>
<dbReference type="GO" id="GO:0005739">
    <property type="term" value="C:mitochondrion"/>
    <property type="evidence" value="ECO:0007669"/>
    <property type="project" value="TreeGrafter"/>
</dbReference>